<keyword evidence="2" id="KW-0489">Methyltransferase</keyword>
<evidence type="ECO:0000259" key="1">
    <source>
        <dbReference type="Pfam" id="PF05050"/>
    </source>
</evidence>
<dbReference type="SUPFAM" id="SSF53335">
    <property type="entry name" value="S-adenosyl-L-methionine-dependent methyltransferases"/>
    <property type="match status" value="1"/>
</dbReference>
<dbReference type="Proteomes" id="UP000524246">
    <property type="component" value="Unassembled WGS sequence"/>
</dbReference>
<dbReference type="NCBIfam" id="TIGR01444">
    <property type="entry name" value="fkbM_fam"/>
    <property type="match status" value="1"/>
</dbReference>
<reference evidence="2 3" key="1">
    <citation type="journal article" date="2020" name="Biotechnol. Biofuels">
        <title>New insights from the biogas microbiome by comprehensive genome-resolved metagenomics of nearly 1600 species originating from multiple anaerobic digesters.</title>
        <authorList>
            <person name="Campanaro S."/>
            <person name="Treu L."/>
            <person name="Rodriguez-R L.M."/>
            <person name="Kovalovszki A."/>
            <person name="Ziels R.M."/>
            <person name="Maus I."/>
            <person name="Zhu X."/>
            <person name="Kougias P.G."/>
            <person name="Basile A."/>
            <person name="Luo G."/>
            <person name="Schluter A."/>
            <person name="Konstantinidis K.T."/>
            <person name="Angelidaki I."/>
        </authorList>
    </citation>
    <scope>NUCLEOTIDE SEQUENCE [LARGE SCALE GENOMIC DNA]</scope>
    <source>
        <strain evidence="2">AS27yjCOA_65</strain>
    </source>
</reference>
<feature type="domain" description="Methyltransferase FkbM" evidence="1">
    <location>
        <begin position="65"/>
        <end position="215"/>
    </location>
</feature>
<name>A0A7X9FP41_9DELT</name>
<dbReference type="AlphaFoldDB" id="A0A7X9FP41"/>
<gene>
    <name evidence="2" type="ORF">GYA55_00425</name>
</gene>
<protein>
    <submittedName>
        <fullName evidence="2">FkbM family methyltransferase</fullName>
    </submittedName>
</protein>
<dbReference type="Pfam" id="PF05050">
    <property type="entry name" value="Methyltransf_21"/>
    <property type="match status" value="1"/>
</dbReference>
<evidence type="ECO:0000313" key="2">
    <source>
        <dbReference type="EMBL" id="NMC61609.1"/>
    </source>
</evidence>
<accession>A0A7X9FP41</accession>
<dbReference type="InterPro" id="IPR029063">
    <property type="entry name" value="SAM-dependent_MTases_sf"/>
</dbReference>
<dbReference type="PANTHER" id="PTHR34203">
    <property type="entry name" value="METHYLTRANSFERASE, FKBM FAMILY PROTEIN"/>
    <property type="match status" value="1"/>
</dbReference>
<evidence type="ECO:0000313" key="3">
    <source>
        <dbReference type="Proteomes" id="UP000524246"/>
    </source>
</evidence>
<proteinExistence type="predicted"/>
<dbReference type="InterPro" id="IPR006342">
    <property type="entry name" value="FkbM_mtfrase"/>
</dbReference>
<sequence>MRDPGLVPPSDRPFDFTIDIYGNKYIGNTGDFVDARILYNGAFEKAHLFFIKDCLQAFPESTFLDIGANTGQHSMFASKYAREVHAIEPYEPVLARFRKMIALNNISNITIHPVGFGRENAELPFEEPPANNLGMGSFVLDNDMNRARRTLKIVKGDDELLQSDVRDISIVKIDVEGFEKPVLEGLKKTLERDRPIVVFEVTPRKGESFNSAEELKSVFPKDYELYSFWELSPYVPNYQIASLRYYDFKGTKQGELVAIPLEKKEKISFSFKQ</sequence>
<dbReference type="PANTHER" id="PTHR34203:SF15">
    <property type="entry name" value="SLL1173 PROTEIN"/>
    <property type="match status" value="1"/>
</dbReference>
<dbReference type="GO" id="GO:0008168">
    <property type="term" value="F:methyltransferase activity"/>
    <property type="evidence" value="ECO:0007669"/>
    <property type="project" value="UniProtKB-KW"/>
</dbReference>
<dbReference type="InterPro" id="IPR052514">
    <property type="entry name" value="SAM-dependent_MTase"/>
</dbReference>
<organism evidence="2 3">
    <name type="scientific">SAR324 cluster bacterium</name>
    <dbReference type="NCBI Taxonomy" id="2024889"/>
    <lineage>
        <taxon>Bacteria</taxon>
        <taxon>Deltaproteobacteria</taxon>
        <taxon>SAR324 cluster</taxon>
    </lineage>
</organism>
<dbReference type="GO" id="GO:0032259">
    <property type="term" value="P:methylation"/>
    <property type="evidence" value="ECO:0007669"/>
    <property type="project" value="UniProtKB-KW"/>
</dbReference>
<comment type="caution">
    <text evidence="2">The sequence shown here is derived from an EMBL/GenBank/DDBJ whole genome shotgun (WGS) entry which is preliminary data.</text>
</comment>
<dbReference type="Gene3D" id="3.40.50.150">
    <property type="entry name" value="Vaccinia Virus protein VP39"/>
    <property type="match status" value="1"/>
</dbReference>
<keyword evidence="2" id="KW-0808">Transferase</keyword>
<dbReference type="EMBL" id="JAAZON010000015">
    <property type="protein sequence ID" value="NMC61609.1"/>
    <property type="molecule type" value="Genomic_DNA"/>
</dbReference>